<evidence type="ECO:0000313" key="1">
    <source>
        <dbReference type="EMBL" id="CAB3360840.1"/>
    </source>
</evidence>
<comment type="caution">
    <text evidence="1">The sequence shown here is derived from an EMBL/GenBank/DDBJ whole genome shotgun (WGS) entry which is preliminary data.</text>
</comment>
<organism evidence="1 2">
    <name type="scientific">Cloeon dipterum</name>
    <dbReference type="NCBI Taxonomy" id="197152"/>
    <lineage>
        <taxon>Eukaryota</taxon>
        <taxon>Metazoa</taxon>
        <taxon>Ecdysozoa</taxon>
        <taxon>Arthropoda</taxon>
        <taxon>Hexapoda</taxon>
        <taxon>Insecta</taxon>
        <taxon>Pterygota</taxon>
        <taxon>Palaeoptera</taxon>
        <taxon>Ephemeroptera</taxon>
        <taxon>Pisciforma</taxon>
        <taxon>Baetidae</taxon>
        <taxon>Cloeon</taxon>
    </lineage>
</organism>
<dbReference type="EMBL" id="CADEPI010000004">
    <property type="protein sequence ID" value="CAB3360840.1"/>
    <property type="molecule type" value="Genomic_DNA"/>
</dbReference>
<keyword evidence="2" id="KW-1185">Reference proteome</keyword>
<name>A0A8S1BYT6_9INSE</name>
<dbReference type="Proteomes" id="UP000494165">
    <property type="component" value="Unassembled WGS sequence"/>
</dbReference>
<proteinExistence type="predicted"/>
<dbReference type="AlphaFoldDB" id="A0A8S1BYT6"/>
<accession>A0A8S1BYT6</accession>
<gene>
    <name evidence="1" type="ORF">CLODIP_2_CD03372</name>
</gene>
<protein>
    <submittedName>
        <fullName evidence="1">Uncharacterized protein</fullName>
    </submittedName>
</protein>
<sequence>MGGVGWSAKRLLLLVESTSGELCRLATRERVKVRAGDVDRRVCHSHSKLVYRVVLWREHLPDRAPDARTDLTGKSAAVHRKKSSLFSRFAENLLVLIPIAHQPIASADTEK</sequence>
<evidence type="ECO:0000313" key="2">
    <source>
        <dbReference type="Proteomes" id="UP000494165"/>
    </source>
</evidence>
<reference evidence="1 2" key="1">
    <citation type="submission" date="2020-04" db="EMBL/GenBank/DDBJ databases">
        <authorList>
            <person name="Alioto T."/>
            <person name="Alioto T."/>
            <person name="Gomez Garrido J."/>
        </authorList>
    </citation>
    <scope>NUCLEOTIDE SEQUENCE [LARGE SCALE GENOMIC DNA]</scope>
</reference>